<evidence type="ECO:0000313" key="4">
    <source>
        <dbReference type="Proteomes" id="UP001187471"/>
    </source>
</evidence>
<gene>
    <name evidence="3" type="ORF">RJ640_022975</name>
</gene>
<evidence type="ECO:0000313" key="3">
    <source>
        <dbReference type="EMBL" id="KAK2985097.1"/>
    </source>
</evidence>
<comment type="similarity">
    <text evidence="1">Belongs to the LOB domain-containing protein family.</text>
</comment>
<dbReference type="AlphaFoldDB" id="A0AA88URL0"/>
<reference evidence="3" key="1">
    <citation type="submission" date="2022-12" db="EMBL/GenBank/DDBJ databases">
        <title>Draft genome assemblies for two species of Escallonia (Escalloniales).</title>
        <authorList>
            <person name="Chanderbali A."/>
            <person name="Dervinis C."/>
            <person name="Anghel I."/>
            <person name="Soltis D."/>
            <person name="Soltis P."/>
            <person name="Zapata F."/>
        </authorList>
    </citation>
    <scope>NUCLEOTIDE SEQUENCE</scope>
    <source>
        <strain evidence="3">UCBG92.1500</strain>
        <tissue evidence="3">Leaf</tissue>
    </source>
</reference>
<protein>
    <recommendedName>
        <fullName evidence="2">LOB domain-containing protein</fullName>
    </recommendedName>
</protein>
<evidence type="ECO:0000259" key="2">
    <source>
        <dbReference type="PROSITE" id="PS50891"/>
    </source>
</evidence>
<dbReference type="PROSITE" id="PS50891">
    <property type="entry name" value="LOB"/>
    <property type="match status" value="1"/>
</dbReference>
<comment type="caution">
    <text evidence="3">The sequence shown here is derived from an EMBL/GenBank/DDBJ whole genome shotgun (WGS) entry which is preliminary data.</text>
</comment>
<keyword evidence="4" id="KW-1185">Reference proteome</keyword>
<dbReference type="EMBL" id="JAVXUO010001194">
    <property type="protein sequence ID" value="KAK2985097.1"/>
    <property type="molecule type" value="Genomic_DNA"/>
</dbReference>
<organism evidence="3 4">
    <name type="scientific">Escallonia rubra</name>
    <dbReference type="NCBI Taxonomy" id="112253"/>
    <lineage>
        <taxon>Eukaryota</taxon>
        <taxon>Viridiplantae</taxon>
        <taxon>Streptophyta</taxon>
        <taxon>Embryophyta</taxon>
        <taxon>Tracheophyta</taxon>
        <taxon>Spermatophyta</taxon>
        <taxon>Magnoliopsida</taxon>
        <taxon>eudicotyledons</taxon>
        <taxon>Gunneridae</taxon>
        <taxon>Pentapetalae</taxon>
        <taxon>asterids</taxon>
        <taxon>campanulids</taxon>
        <taxon>Escalloniales</taxon>
        <taxon>Escalloniaceae</taxon>
        <taxon>Escallonia</taxon>
    </lineage>
</organism>
<evidence type="ECO:0000256" key="1">
    <source>
        <dbReference type="ARBA" id="ARBA00005474"/>
    </source>
</evidence>
<dbReference type="Proteomes" id="UP001187471">
    <property type="component" value="Unassembled WGS sequence"/>
</dbReference>
<dbReference type="PANTHER" id="PTHR31301:SF120">
    <property type="entry name" value="LOB DOMAIN-CONTAINING PROTEIN 23-RELATED"/>
    <property type="match status" value="1"/>
</dbReference>
<dbReference type="PANTHER" id="PTHR31301">
    <property type="entry name" value="LOB DOMAIN-CONTAINING PROTEIN 4-RELATED"/>
    <property type="match status" value="1"/>
</dbReference>
<sequence>MTRCAACRSRRIKCHSDCILSPYFPSNDPERFASVHKIYTAGHVARMLQQLPVHLRAEAADALYYEAQCRIRDPVYGSVGVISQLHQLICDAQRQLAKAQAEVACFNAQGEEATTQLQ</sequence>
<accession>A0AA88URL0</accession>
<name>A0AA88URL0_9ASTE</name>
<dbReference type="Pfam" id="PF03195">
    <property type="entry name" value="LOB"/>
    <property type="match status" value="1"/>
</dbReference>
<proteinExistence type="inferred from homology"/>
<feature type="domain" description="LOB" evidence="2">
    <location>
        <begin position="2"/>
        <end position="103"/>
    </location>
</feature>
<dbReference type="InterPro" id="IPR004883">
    <property type="entry name" value="LOB"/>
</dbReference>